<evidence type="ECO:0000256" key="5">
    <source>
        <dbReference type="ARBA" id="ARBA00022519"/>
    </source>
</evidence>
<evidence type="ECO:0000256" key="8">
    <source>
        <dbReference type="ARBA" id="ARBA00023136"/>
    </source>
</evidence>
<evidence type="ECO:0000256" key="7">
    <source>
        <dbReference type="ARBA" id="ARBA00022989"/>
    </source>
</evidence>
<dbReference type="InterPro" id="IPR000515">
    <property type="entry name" value="MetI-like"/>
</dbReference>
<gene>
    <name evidence="11" type="ORF">VQ02_16805</name>
</gene>
<dbReference type="GO" id="GO:0022857">
    <property type="term" value="F:transmembrane transporter activity"/>
    <property type="evidence" value="ECO:0007669"/>
    <property type="project" value="InterPro"/>
</dbReference>
<keyword evidence="3 9" id="KW-0813">Transport</keyword>
<dbReference type="RefSeq" id="WP_048445346.1">
    <property type="nucleotide sequence ID" value="NZ_LABY01000111.1"/>
</dbReference>
<evidence type="ECO:0000256" key="1">
    <source>
        <dbReference type="ARBA" id="ARBA00004429"/>
    </source>
</evidence>
<keyword evidence="7 9" id="KW-1133">Transmembrane helix</keyword>
<evidence type="ECO:0000256" key="6">
    <source>
        <dbReference type="ARBA" id="ARBA00022692"/>
    </source>
</evidence>
<dbReference type="PROSITE" id="PS50928">
    <property type="entry name" value="ABC_TM1"/>
    <property type="match status" value="1"/>
</dbReference>
<dbReference type="Proteomes" id="UP000035955">
    <property type="component" value="Unassembled WGS sequence"/>
</dbReference>
<keyword evidence="8 9" id="KW-0472">Membrane</keyword>
<evidence type="ECO:0000313" key="12">
    <source>
        <dbReference type="Proteomes" id="UP000035955"/>
    </source>
</evidence>
<feature type="transmembrane region" description="Helical" evidence="9">
    <location>
        <begin position="91"/>
        <end position="113"/>
    </location>
</feature>
<dbReference type="SUPFAM" id="SSF161098">
    <property type="entry name" value="MetI-like"/>
    <property type="match status" value="1"/>
</dbReference>
<comment type="subcellular location">
    <subcellularLocation>
        <location evidence="1">Cell inner membrane</location>
        <topology evidence="1">Multi-pass membrane protein</topology>
    </subcellularLocation>
    <subcellularLocation>
        <location evidence="9">Cell membrane</location>
        <topology evidence="9">Multi-pass membrane protein</topology>
    </subcellularLocation>
</comment>
<dbReference type="EMBL" id="LABY01000111">
    <property type="protein sequence ID" value="KMO35753.1"/>
    <property type="molecule type" value="Genomic_DNA"/>
</dbReference>
<comment type="similarity">
    <text evidence="2">Belongs to the binding-protein-dependent transport system permease family. HisMQ subfamily.</text>
</comment>
<organism evidence="11 12">
    <name type="scientific">Methylobacterium variabile</name>
    <dbReference type="NCBI Taxonomy" id="298794"/>
    <lineage>
        <taxon>Bacteria</taxon>
        <taxon>Pseudomonadati</taxon>
        <taxon>Pseudomonadota</taxon>
        <taxon>Alphaproteobacteria</taxon>
        <taxon>Hyphomicrobiales</taxon>
        <taxon>Methylobacteriaceae</taxon>
        <taxon>Methylobacterium</taxon>
    </lineage>
</organism>
<dbReference type="InterPro" id="IPR035906">
    <property type="entry name" value="MetI-like_sf"/>
</dbReference>
<feature type="non-terminal residue" evidence="11">
    <location>
        <position position="153"/>
    </location>
</feature>
<keyword evidence="6 9" id="KW-0812">Transmembrane</keyword>
<evidence type="ECO:0000256" key="9">
    <source>
        <dbReference type="RuleBase" id="RU363032"/>
    </source>
</evidence>
<evidence type="ECO:0000256" key="3">
    <source>
        <dbReference type="ARBA" id="ARBA00022448"/>
    </source>
</evidence>
<evidence type="ECO:0000259" key="10">
    <source>
        <dbReference type="PROSITE" id="PS50928"/>
    </source>
</evidence>
<feature type="transmembrane region" description="Helical" evidence="9">
    <location>
        <begin position="67"/>
        <end position="85"/>
    </location>
</feature>
<evidence type="ECO:0000256" key="2">
    <source>
        <dbReference type="ARBA" id="ARBA00010072"/>
    </source>
</evidence>
<keyword evidence="12" id="KW-1185">Reference proteome</keyword>
<sequence>MSAFTLLGFGPGGWGGALLVAAGTTLALALCGFLVGAVLGGVAAAAKLSGLAPLRLVADGYTTLLRGVPDLLVIYLMYFGGSAALGRLAGLFGATGFVGVPAFGVGVAALGIISGAYQAEVFRGAYLALERGQIEAARAVGMHRGLMLRRVVA</sequence>
<feature type="transmembrane region" description="Helical" evidence="9">
    <location>
        <begin position="25"/>
        <end position="46"/>
    </location>
</feature>
<dbReference type="AlphaFoldDB" id="A0A0J6SQV4"/>
<evidence type="ECO:0000313" key="11">
    <source>
        <dbReference type="EMBL" id="KMO35753.1"/>
    </source>
</evidence>
<reference evidence="11 12" key="1">
    <citation type="submission" date="2015-03" db="EMBL/GenBank/DDBJ databases">
        <title>Genome sequencing of Methylobacterium variabile DSM 16961.</title>
        <authorList>
            <person name="Chaudhry V."/>
            <person name="Patil P.B."/>
        </authorList>
    </citation>
    <scope>NUCLEOTIDE SEQUENCE [LARGE SCALE GENOMIC DNA]</scope>
    <source>
        <strain evidence="11 12">DSM 16961</strain>
    </source>
</reference>
<dbReference type="Pfam" id="PF00528">
    <property type="entry name" value="BPD_transp_1"/>
    <property type="match status" value="1"/>
</dbReference>
<comment type="caution">
    <text evidence="11">The sequence shown here is derived from an EMBL/GenBank/DDBJ whole genome shotgun (WGS) entry which is preliminary data.</text>
</comment>
<dbReference type="Gene3D" id="1.10.3720.10">
    <property type="entry name" value="MetI-like"/>
    <property type="match status" value="1"/>
</dbReference>
<evidence type="ECO:0000256" key="4">
    <source>
        <dbReference type="ARBA" id="ARBA00022475"/>
    </source>
</evidence>
<feature type="domain" description="ABC transmembrane type-1" evidence="10">
    <location>
        <begin position="22"/>
        <end position="153"/>
    </location>
</feature>
<dbReference type="InterPro" id="IPR010065">
    <property type="entry name" value="AA_ABC_transptr_permease_3TM"/>
</dbReference>
<dbReference type="OrthoDB" id="9815029at2"/>
<dbReference type="InterPro" id="IPR051613">
    <property type="entry name" value="ABC_transp_permease_HisMQ"/>
</dbReference>
<keyword evidence="4" id="KW-1003">Cell membrane</keyword>
<dbReference type="PANTHER" id="PTHR30133">
    <property type="entry name" value="CATIONIC AMINO ACID TRANSPORTER, MEMBRANE COMPONENT"/>
    <property type="match status" value="1"/>
</dbReference>
<accession>A0A0J6SQV4</accession>
<name>A0A0J6SQV4_9HYPH</name>
<keyword evidence="5" id="KW-0997">Cell inner membrane</keyword>
<protein>
    <submittedName>
        <fullName evidence="11">ABC transporter permease</fullName>
    </submittedName>
</protein>
<dbReference type="NCBIfam" id="TIGR01726">
    <property type="entry name" value="HEQRo_perm_3TM"/>
    <property type="match status" value="1"/>
</dbReference>
<proteinExistence type="inferred from homology"/>
<dbReference type="GO" id="GO:0043190">
    <property type="term" value="C:ATP-binding cassette (ABC) transporter complex"/>
    <property type="evidence" value="ECO:0007669"/>
    <property type="project" value="InterPro"/>
</dbReference>